<dbReference type="AlphaFoldDB" id="A0A6G1JIE2"/>
<dbReference type="Proteomes" id="UP000799291">
    <property type="component" value="Unassembled WGS sequence"/>
</dbReference>
<name>A0A6G1JIE2_9PLEO</name>
<reference evidence="1" key="1">
    <citation type="journal article" date="2020" name="Stud. Mycol.">
        <title>101 Dothideomycetes genomes: a test case for predicting lifestyles and emergence of pathogens.</title>
        <authorList>
            <person name="Haridas S."/>
            <person name="Albert R."/>
            <person name="Binder M."/>
            <person name="Bloem J."/>
            <person name="Labutti K."/>
            <person name="Salamov A."/>
            <person name="Andreopoulos B."/>
            <person name="Baker S."/>
            <person name="Barry K."/>
            <person name="Bills G."/>
            <person name="Bluhm B."/>
            <person name="Cannon C."/>
            <person name="Castanera R."/>
            <person name="Culley D."/>
            <person name="Daum C."/>
            <person name="Ezra D."/>
            <person name="Gonzalez J."/>
            <person name="Henrissat B."/>
            <person name="Kuo A."/>
            <person name="Liang C."/>
            <person name="Lipzen A."/>
            <person name="Lutzoni F."/>
            <person name="Magnuson J."/>
            <person name="Mondo S."/>
            <person name="Nolan M."/>
            <person name="Ohm R."/>
            <person name="Pangilinan J."/>
            <person name="Park H.-J."/>
            <person name="Ramirez L."/>
            <person name="Alfaro M."/>
            <person name="Sun H."/>
            <person name="Tritt A."/>
            <person name="Yoshinaga Y."/>
            <person name="Zwiers L.-H."/>
            <person name="Turgeon B."/>
            <person name="Goodwin S."/>
            <person name="Spatafora J."/>
            <person name="Crous P."/>
            <person name="Grigoriev I."/>
        </authorList>
    </citation>
    <scope>NUCLEOTIDE SEQUENCE</scope>
    <source>
        <strain evidence="1">CBS 122367</strain>
    </source>
</reference>
<evidence type="ECO:0000313" key="2">
    <source>
        <dbReference type="Proteomes" id="UP000799291"/>
    </source>
</evidence>
<keyword evidence="2" id="KW-1185">Reference proteome</keyword>
<organism evidence="1 2">
    <name type="scientific">Lentithecium fluviatile CBS 122367</name>
    <dbReference type="NCBI Taxonomy" id="1168545"/>
    <lineage>
        <taxon>Eukaryota</taxon>
        <taxon>Fungi</taxon>
        <taxon>Dikarya</taxon>
        <taxon>Ascomycota</taxon>
        <taxon>Pezizomycotina</taxon>
        <taxon>Dothideomycetes</taxon>
        <taxon>Pleosporomycetidae</taxon>
        <taxon>Pleosporales</taxon>
        <taxon>Massarineae</taxon>
        <taxon>Lentitheciaceae</taxon>
        <taxon>Lentithecium</taxon>
    </lineage>
</organism>
<protein>
    <submittedName>
        <fullName evidence="1">Uncharacterized protein</fullName>
    </submittedName>
</protein>
<accession>A0A6G1JIE2</accession>
<evidence type="ECO:0000313" key="1">
    <source>
        <dbReference type="EMBL" id="KAF2690337.1"/>
    </source>
</evidence>
<gene>
    <name evidence="1" type="ORF">K458DRAFT_383454</name>
</gene>
<dbReference type="EMBL" id="MU005571">
    <property type="protein sequence ID" value="KAF2690337.1"/>
    <property type="molecule type" value="Genomic_DNA"/>
</dbReference>
<dbReference type="OrthoDB" id="5430750at2759"/>
<sequence length="230" mass="26597">MEISFRGIRNAHVNSLHEQDCTSTTHVITALSGALGMLHRSFWTDITLCLSDRYTSYLGHLQYRPHRSPSTKLVMDLLQVQEELNIIIQIMEQQKELLMSREFRDDTRYDGSANAVAMTWVVSFDHIRAHDAVAADLLLFISCIEWKAIPRSILLSTRSEVRMEEAIGMLRGYSFLARRGNEEEYDINRLVHLATRIWARQYNDTRGVAEKGIRHVADIFPLDEYANRTK</sequence>
<proteinExistence type="predicted"/>